<feature type="non-terminal residue" evidence="1">
    <location>
        <position position="1"/>
    </location>
</feature>
<gene>
    <name evidence="1" type="ORF">EAG_00013</name>
</gene>
<protein>
    <recommendedName>
        <fullName evidence="3">Transposable element Tc3 transposase</fullName>
    </recommendedName>
</protein>
<dbReference type="InterPro" id="IPR036397">
    <property type="entry name" value="RNaseH_sf"/>
</dbReference>
<accession>E2A7V3</accession>
<keyword evidence="2" id="KW-1185">Reference proteome</keyword>
<dbReference type="OMA" id="GMSETHL"/>
<dbReference type="Gene3D" id="3.30.420.10">
    <property type="entry name" value="Ribonuclease H-like superfamily/Ribonuclease H"/>
    <property type="match status" value="1"/>
</dbReference>
<evidence type="ECO:0008006" key="3">
    <source>
        <dbReference type="Google" id="ProtNLM"/>
    </source>
</evidence>
<dbReference type="GO" id="GO:0003676">
    <property type="term" value="F:nucleic acid binding"/>
    <property type="evidence" value="ECO:0007669"/>
    <property type="project" value="InterPro"/>
</dbReference>
<proteinExistence type="predicted"/>
<dbReference type="AlphaFoldDB" id="E2A7V3"/>
<evidence type="ECO:0000313" key="2">
    <source>
        <dbReference type="Proteomes" id="UP000000311"/>
    </source>
</evidence>
<organism evidence="2">
    <name type="scientific">Camponotus floridanus</name>
    <name type="common">Florida carpenter ant</name>
    <dbReference type="NCBI Taxonomy" id="104421"/>
    <lineage>
        <taxon>Eukaryota</taxon>
        <taxon>Metazoa</taxon>
        <taxon>Ecdysozoa</taxon>
        <taxon>Arthropoda</taxon>
        <taxon>Hexapoda</taxon>
        <taxon>Insecta</taxon>
        <taxon>Pterygota</taxon>
        <taxon>Neoptera</taxon>
        <taxon>Endopterygota</taxon>
        <taxon>Hymenoptera</taxon>
        <taxon>Apocrita</taxon>
        <taxon>Aculeata</taxon>
        <taxon>Formicoidea</taxon>
        <taxon>Formicidae</taxon>
        <taxon>Formicinae</taxon>
        <taxon>Camponotus</taxon>
    </lineage>
</organism>
<sequence length="65" mass="7622">NVWAGMSETHLIGPFFFDENLNSEMYEAMLIHQIIPAIRNLFPNDFDRVWFQQDGAPAHFGLRVR</sequence>
<dbReference type="InParanoid" id="E2A7V3"/>
<dbReference type="PANTHER" id="PTHR47326">
    <property type="entry name" value="TRANSPOSABLE ELEMENT TC3 TRANSPOSASE-LIKE PROTEIN"/>
    <property type="match status" value="1"/>
</dbReference>
<dbReference type="EMBL" id="GL437415">
    <property type="protein sequence ID" value="EFN70486.1"/>
    <property type="molecule type" value="Genomic_DNA"/>
</dbReference>
<feature type="non-terminal residue" evidence="1">
    <location>
        <position position="65"/>
    </location>
</feature>
<dbReference type="Proteomes" id="UP000000311">
    <property type="component" value="Unassembled WGS sequence"/>
</dbReference>
<name>E2A7V3_CAMFO</name>
<evidence type="ECO:0000313" key="1">
    <source>
        <dbReference type="EMBL" id="EFN70486.1"/>
    </source>
</evidence>
<reference evidence="1 2" key="1">
    <citation type="journal article" date="2010" name="Science">
        <title>Genomic comparison of the ants Camponotus floridanus and Harpegnathos saltator.</title>
        <authorList>
            <person name="Bonasio R."/>
            <person name="Zhang G."/>
            <person name="Ye C."/>
            <person name="Mutti N.S."/>
            <person name="Fang X."/>
            <person name="Qin N."/>
            <person name="Donahue G."/>
            <person name="Yang P."/>
            <person name="Li Q."/>
            <person name="Li C."/>
            <person name="Zhang P."/>
            <person name="Huang Z."/>
            <person name="Berger S.L."/>
            <person name="Reinberg D."/>
            <person name="Wang J."/>
            <person name="Liebig J."/>
        </authorList>
    </citation>
    <scope>NUCLEOTIDE SEQUENCE [LARGE SCALE GENOMIC DNA]</scope>
    <source>
        <strain evidence="2">C129</strain>
    </source>
</reference>
<dbReference type="PANTHER" id="PTHR47326:SF1">
    <property type="entry name" value="HTH PSQ-TYPE DOMAIN-CONTAINING PROTEIN"/>
    <property type="match status" value="1"/>
</dbReference>